<dbReference type="GO" id="GO:0016042">
    <property type="term" value="P:lipid catabolic process"/>
    <property type="evidence" value="ECO:0007669"/>
    <property type="project" value="UniProtKB-KW"/>
</dbReference>
<dbReference type="EC" id="3.1.4.4" evidence="3"/>
<dbReference type="Pfam" id="PF13091">
    <property type="entry name" value="PLDc_2"/>
    <property type="match status" value="1"/>
</dbReference>
<keyword evidence="4" id="KW-0378">Hydrolase</keyword>
<keyword evidence="6" id="KW-0443">Lipid metabolism</keyword>
<dbReference type="GO" id="GO:0004630">
    <property type="term" value="F:phospholipase D activity"/>
    <property type="evidence" value="ECO:0007669"/>
    <property type="project" value="UniProtKB-EC"/>
</dbReference>
<gene>
    <name evidence="8" type="ORF">BBW65_06300</name>
</gene>
<reference evidence="9" key="1">
    <citation type="submission" date="2016-07" db="EMBL/GenBank/DDBJ databases">
        <authorList>
            <person name="Florea S."/>
            <person name="Webb J.S."/>
            <person name="Jaromczyk J."/>
            <person name="Schardl C.L."/>
        </authorList>
    </citation>
    <scope>NUCLEOTIDE SEQUENCE [LARGE SCALE GENOMIC DNA]</scope>
    <source>
        <strain evidence="9">MIT 01-6242</strain>
    </source>
</reference>
<dbReference type="KEGG" id="het:BBW65_06300"/>
<dbReference type="PANTHER" id="PTHR43856">
    <property type="entry name" value="CARDIOLIPIN HYDROLASE"/>
    <property type="match status" value="1"/>
</dbReference>
<comment type="similarity">
    <text evidence="2">Belongs to the phospholipase D family.</text>
</comment>
<evidence type="ECO:0000259" key="7">
    <source>
        <dbReference type="PROSITE" id="PS50035"/>
    </source>
</evidence>
<keyword evidence="9" id="KW-1185">Reference proteome</keyword>
<dbReference type="STRING" id="222136.BBW65_06300"/>
<dbReference type="InterPro" id="IPR025202">
    <property type="entry name" value="PLD-like_dom"/>
</dbReference>
<dbReference type="PROSITE" id="PS50035">
    <property type="entry name" value="PLD"/>
    <property type="match status" value="1"/>
</dbReference>
<evidence type="ECO:0000256" key="5">
    <source>
        <dbReference type="ARBA" id="ARBA00022963"/>
    </source>
</evidence>
<keyword evidence="5" id="KW-0442">Lipid degradation</keyword>
<dbReference type="Proteomes" id="UP000092884">
    <property type="component" value="Chromosome"/>
</dbReference>
<comment type="catalytic activity">
    <reaction evidence="1">
        <text>a 1,2-diacyl-sn-glycero-3-phosphocholine + H2O = a 1,2-diacyl-sn-glycero-3-phosphate + choline + H(+)</text>
        <dbReference type="Rhea" id="RHEA:14445"/>
        <dbReference type="ChEBI" id="CHEBI:15354"/>
        <dbReference type="ChEBI" id="CHEBI:15377"/>
        <dbReference type="ChEBI" id="CHEBI:15378"/>
        <dbReference type="ChEBI" id="CHEBI:57643"/>
        <dbReference type="ChEBI" id="CHEBI:58608"/>
        <dbReference type="EC" id="3.1.4.4"/>
    </reaction>
</comment>
<feature type="domain" description="PLD phosphodiesterase" evidence="7">
    <location>
        <begin position="113"/>
        <end position="140"/>
    </location>
</feature>
<dbReference type="OrthoDB" id="9765044at2"/>
<dbReference type="SUPFAM" id="SSF56024">
    <property type="entry name" value="Phospholipase D/nuclease"/>
    <property type="match status" value="1"/>
</dbReference>
<dbReference type="GO" id="GO:0016891">
    <property type="term" value="F:RNA endonuclease activity producing 5'-phosphomonoesters, hydrolytic mechanism"/>
    <property type="evidence" value="ECO:0007669"/>
    <property type="project" value="TreeGrafter"/>
</dbReference>
<evidence type="ECO:0000256" key="2">
    <source>
        <dbReference type="ARBA" id="ARBA00008664"/>
    </source>
</evidence>
<evidence type="ECO:0000256" key="4">
    <source>
        <dbReference type="ARBA" id="ARBA00022801"/>
    </source>
</evidence>
<evidence type="ECO:0000313" key="8">
    <source>
        <dbReference type="EMBL" id="ANV98430.1"/>
    </source>
</evidence>
<dbReference type="EMBL" id="CP016503">
    <property type="protein sequence ID" value="ANV98430.1"/>
    <property type="molecule type" value="Genomic_DNA"/>
</dbReference>
<sequence length="174" mass="19697">MQKLFLTLCLISGLLIGEEILYFMPYEQQKALNHIIALINGAKSNINISIYSFTNKEIAKALKNAGKRGVSVNIIYDKESNTKNPHSTIGYLSKYQNINTCLLSGLQDHGKKFKGLMHQKMAIIDHLVLILGSANWSKNAFQNNYETLFMTSNQAIIQKALNTFSKMFQQCQPY</sequence>
<evidence type="ECO:0000256" key="1">
    <source>
        <dbReference type="ARBA" id="ARBA00000798"/>
    </source>
</evidence>
<dbReference type="InterPro" id="IPR001736">
    <property type="entry name" value="PLipase_D/transphosphatidylase"/>
</dbReference>
<dbReference type="CDD" id="cd09116">
    <property type="entry name" value="PLDc_Nuc_like"/>
    <property type="match status" value="1"/>
</dbReference>
<dbReference type="SMART" id="SM00155">
    <property type="entry name" value="PLDc"/>
    <property type="match status" value="1"/>
</dbReference>
<dbReference type="AlphaFoldDB" id="A0A1B1U6Q9"/>
<evidence type="ECO:0000256" key="6">
    <source>
        <dbReference type="ARBA" id="ARBA00023098"/>
    </source>
</evidence>
<protein>
    <recommendedName>
        <fullName evidence="3">phospholipase D</fullName>
        <ecNumber evidence="3">3.1.4.4</ecNumber>
    </recommendedName>
</protein>
<dbReference type="RefSeq" id="WP_066341168.1">
    <property type="nucleotide sequence ID" value="NZ_CP016503.1"/>
</dbReference>
<dbReference type="Gene3D" id="3.30.870.10">
    <property type="entry name" value="Endonuclease Chain A"/>
    <property type="match status" value="1"/>
</dbReference>
<proteinExistence type="inferred from homology"/>
<dbReference type="InterPro" id="IPR051406">
    <property type="entry name" value="PLD_domain"/>
</dbReference>
<evidence type="ECO:0000313" key="9">
    <source>
        <dbReference type="Proteomes" id="UP000092884"/>
    </source>
</evidence>
<organism evidence="8 9">
    <name type="scientific">Helicobacter enhydrae</name>
    <dbReference type="NCBI Taxonomy" id="222136"/>
    <lineage>
        <taxon>Bacteria</taxon>
        <taxon>Pseudomonadati</taxon>
        <taxon>Campylobacterota</taxon>
        <taxon>Epsilonproteobacteria</taxon>
        <taxon>Campylobacterales</taxon>
        <taxon>Helicobacteraceae</taxon>
        <taxon>Helicobacter</taxon>
    </lineage>
</organism>
<dbReference type="GO" id="GO:0006793">
    <property type="term" value="P:phosphorus metabolic process"/>
    <property type="evidence" value="ECO:0007669"/>
    <property type="project" value="UniProtKB-ARBA"/>
</dbReference>
<dbReference type="PANTHER" id="PTHR43856:SF1">
    <property type="entry name" value="MITOCHONDRIAL CARDIOLIPIN HYDROLASE"/>
    <property type="match status" value="1"/>
</dbReference>
<name>A0A1B1U6Q9_9HELI</name>
<accession>A0A1B1U6Q9</accession>
<evidence type="ECO:0000256" key="3">
    <source>
        <dbReference type="ARBA" id="ARBA00012027"/>
    </source>
</evidence>